<proteinExistence type="predicted"/>
<sequence length="52" mass="5745">MDVKWPCERVSEGSGHATIIPDRMVHPGRSLTRAVVPDPLPRLRGRGWPEAG</sequence>
<organism evidence="1 2">
    <name type="scientific">Tautonia plasticadhaerens</name>
    <dbReference type="NCBI Taxonomy" id="2527974"/>
    <lineage>
        <taxon>Bacteria</taxon>
        <taxon>Pseudomonadati</taxon>
        <taxon>Planctomycetota</taxon>
        <taxon>Planctomycetia</taxon>
        <taxon>Isosphaerales</taxon>
        <taxon>Isosphaeraceae</taxon>
        <taxon>Tautonia</taxon>
    </lineage>
</organism>
<gene>
    <name evidence="1" type="ORF">ElP_66340</name>
</gene>
<dbReference type="AlphaFoldDB" id="A0A518HCU0"/>
<evidence type="ECO:0000313" key="2">
    <source>
        <dbReference type="Proteomes" id="UP000317835"/>
    </source>
</evidence>
<reference evidence="1 2" key="1">
    <citation type="submission" date="2019-02" db="EMBL/GenBank/DDBJ databases">
        <title>Deep-cultivation of Planctomycetes and their phenomic and genomic characterization uncovers novel biology.</title>
        <authorList>
            <person name="Wiegand S."/>
            <person name="Jogler M."/>
            <person name="Boedeker C."/>
            <person name="Pinto D."/>
            <person name="Vollmers J."/>
            <person name="Rivas-Marin E."/>
            <person name="Kohn T."/>
            <person name="Peeters S.H."/>
            <person name="Heuer A."/>
            <person name="Rast P."/>
            <person name="Oberbeckmann S."/>
            <person name="Bunk B."/>
            <person name="Jeske O."/>
            <person name="Meyerdierks A."/>
            <person name="Storesund J.E."/>
            <person name="Kallscheuer N."/>
            <person name="Luecker S."/>
            <person name="Lage O.M."/>
            <person name="Pohl T."/>
            <person name="Merkel B.J."/>
            <person name="Hornburger P."/>
            <person name="Mueller R.-W."/>
            <person name="Bruemmer F."/>
            <person name="Labrenz M."/>
            <person name="Spormann A.M."/>
            <person name="Op den Camp H."/>
            <person name="Overmann J."/>
            <person name="Amann R."/>
            <person name="Jetten M.S.M."/>
            <person name="Mascher T."/>
            <person name="Medema M.H."/>
            <person name="Devos D.P."/>
            <person name="Kaster A.-K."/>
            <person name="Ovreas L."/>
            <person name="Rohde M."/>
            <person name="Galperin M.Y."/>
            <person name="Jogler C."/>
        </authorList>
    </citation>
    <scope>NUCLEOTIDE SEQUENCE [LARGE SCALE GENOMIC DNA]</scope>
    <source>
        <strain evidence="1 2">ElP</strain>
    </source>
</reference>
<name>A0A518HCU0_9BACT</name>
<protein>
    <submittedName>
        <fullName evidence="1">Uncharacterized protein</fullName>
    </submittedName>
</protein>
<evidence type="ECO:0000313" key="1">
    <source>
        <dbReference type="EMBL" id="QDV38679.1"/>
    </source>
</evidence>
<dbReference type="Proteomes" id="UP000317835">
    <property type="component" value="Chromosome"/>
</dbReference>
<keyword evidence="2" id="KW-1185">Reference proteome</keyword>
<dbReference type="KEGG" id="tpla:ElP_66340"/>
<dbReference type="EMBL" id="CP036426">
    <property type="protein sequence ID" value="QDV38679.1"/>
    <property type="molecule type" value="Genomic_DNA"/>
</dbReference>
<accession>A0A518HCU0</accession>